<evidence type="ECO:0000313" key="3">
    <source>
        <dbReference type="EMBL" id="KAK1946071.1"/>
    </source>
</evidence>
<proteinExistence type="predicted"/>
<accession>A0AAD9LRN5</accession>
<dbReference type="Proteomes" id="UP001259832">
    <property type="component" value="Unassembled WGS sequence"/>
</dbReference>
<dbReference type="AlphaFoldDB" id="A0AAD9LRN5"/>
<protein>
    <submittedName>
        <fullName evidence="3">Uncharacterized protein</fullName>
    </submittedName>
</protein>
<dbReference type="InterPro" id="IPR001849">
    <property type="entry name" value="PH_domain"/>
</dbReference>
<dbReference type="InterPro" id="IPR011993">
    <property type="entry name" value="PH-like_dom_sf"/>
</dbReference>
<evidence type="ECO:0000259" key="1">
    <source>
        <dbReference type="PROSITE" id="PS50003"/>
    </source>
</evidence>
<dbReference type="PROSITE" id="PS50003">
    <property type="entry name" value="PH_DOMAIN"/>
    <property type="match status" value="1"/>
</dbReference>
<dbReference type="InterPro" id="IPR011992">
    <property type="entry name" value="EF-hand-dom_pair"/>
</dbReference>
<dbReference type="SUPFAM" id="SSF50729">
    <property type="entry name" value="PH domain-like"/>
    <property type="match status" value="3"/>
</dbReference>
<feature type="domain" description="PH" evidence="1">
    <location>
        <begin position="113"/>
        <end position="279"/>
    </location>
</feature>
<dbReference type="GO" id="GO:0005509">
    <property type="term" value="F:calcium ion binding"/>
    <property type="evidence" value="ECO:0007669"/>
    <property type="project" value="InterPro"/>
</dbReference>
<dbReference type="Gene3D" id="2.30.29.30">
    <property type="entry name" value="Pleckstrin-homology domain (PH domain)/Phosphotyrosine-binding domain (PTB)"/>
    <property type="match status" value="2"/>
</dbReference>
<evidence type="ECO:0000259" key="2">
    <source>
        <dbReference type="PROSITE" id="PS50222"/>
    </source>
</evidence>
<feature type="domain" description="EF-hand" evidence="2">
    <location>
        <begin position="755"/>
        <end position="790"/>
    </location>
</feature>
<dbReference type="EMBL" id="JASMQC010000004">
    <property type="protein sequence ID" value="KAK1946071.1"/>
    <property type="molecule type" value="Genomic_DNA"/>
</dbReference>
<dbReference type="SMART" id="SM00233">
    <property type="entry name" value="PH"/>
    <property type="match status" value="4"/>
</dbReference>
<dbReference type="SUPFAM" id="SSF47473">
    <property type="entry name" value="EF-hand"/>
    <property type="match status" value="1"/>
</dbReference>
<evidence type="ECO:0000313" key="4">
    <source>
        <dbReference type="Proteomes" id="UP001259832"/>
    </source>
</evidence>
<dbReference type="PROSITE" id="PS50222">
    <property type="entry name" value="EF_HAND_2"/>
    <property type="match status" value="1"/>
</dbReference>
<keyword evidence="4" id="KW-1185">Reference proteome</keyword>
<dbReference type="Gene3D" id="1.10.238.10">
    <property type="entry name" value="EF-hand"/>
    <property type="match status" value="1"/>
</dbReference>
<reference evidence="3" key="1">
    <citation type="submission" date="2023-08" db="EMBL/GenBank/DDBJ databases">
        <title>Reference Genome Resource for the Citrus Pathogen Phytophthora citrophthora.</title>
        <authorList>
            <person name="Moller H."/>
            <person name="Coetzee B."/>
            <person name="Rose L.J."/>
            <person name="Van Niekerk J.M."/>
        </authorList>
    </citation>
    <scope>NUCLEOTIDE SEQUENCE</scope>
    <source>
        <strain evidence="3">STE-U-9442</strain>
    </source>
</reference>
<comment type="caution">
    <text evidence="3">The sequence shown here is derived from an EMBL/GenBank/DDBJ whole genome shotgun (WGS) entry which is preliminary data.</text>
</comment>
<gene>
    <name evidence="3" type="ORF">P3T76_003119</name>
</gene>
<dbReference type="InterPro" id="IPR002048">
    <property type="entry name" value="EF_hand_dom"/>
</dbReference>
<sequence>MEDYIRGVLCGKLQVQNGTQDNAKRTRTFVVLSDSRMDYYLTDPRPTFAAKIDATYFLTEKTRVNFYLELNARAPPHSICLTTDKTTDVYIADTQEEADIWFRHISERLEAISMMLKGILMLRKELPANQQVKRFVLRTKYRWKARYVELGRSTLRFCKPSDRKTKTMKQFTLTVTSFAGQESTTYLRQLSIFASYSIPVDPTPQTLKGIEKIEKMRREEEDQNQVDTSLKPNEVRPKGSSVAAFYPFIVTTGQAYIMLAAPTEQIRTHWILAIRLRIIALKYHHKGEDPLQSGLLAHDNPYQLQSFVEAQPTPGGPWKQHYVELDNCMLRVKKSERKLGSILEVHLVPNCRVTPLLEKANAFTVRSLGCEVSFAPGSATESRRWIDVIRSAATAVGRARYQKIFQEDIQNLIRHSVVYALDIPAGANAGITLEKHKKRIFVLNHEKPSVPKLQRRVSIAAIGKRASIATIARRMSIVTAATSSFSAKTRSPSSSSPADSTVDTVNTSIIPEGSVLVGILQLGMTQDSVDTIWHTIRHKKGCNKKAKRLLFRAPAVKVGVLRVKLRAVDEWELLRCRLANGTLCVDDPQTSNGEILTEVALRSCEVELFSDDDCVNGIRLSVPTSARTVVLLNVPADADAFHWFAILHMEISIAQDSSTFPLTAAMLANNPVTTPPSGTPSTRMEKLAADQARNYRECTIVGTRIEEIDKHSREQEKIHLKLADELRKKQEKDQAFVKPETTHRTVRVSESKAALSNADVTHFFQHLEADGSGKVSSTDLAETMKDITKHIRYRATHHQLGCQENDPATTDTEPLDEFFNALKVNGHDSLTLEEFATVMAKVTHPAIVELVRKVSHNNIQRI</sequence>
<name>A0AAD9LRN5_9STRA</name>
<organism evidence="3 4">
    <name type="scientific">Phytophthora citrophthora</name>
    <dbReference type="NCBI Taxonomy" id="4793"/>
    <lineage>
        <taxon>Eukaryota</taxon>
        <taxon>Sar</taxon>
        <taxon>Stramenopiles</taxon>
        <taxon>Oomycota</taxon>
        <taxon>Peronosporomycetes</taxon>
        <taxon>Peronosporales</taxon>
        <taxon>Peronosporaceae</taxon>
        <taxon>Phytophthora</taxon>
    </lineage>
</organism>